<dbReference type="GO" id="GO:0140291">
    <property type="term" value="P:peptidyl-glutamate ADP-deribosylation"/>
    <property type="evidence" value="ECO:0007669"/>
    <property type="project" value="TreeGrafter"/>
</dbReference>
<sequence length="165" mass="19043">MRIKMKRGDLFNFFDRDEYKKFSIAHCISRDCAMGKGIAVEFKKRFGGVAELKKQAATAKKTIKNVYNKDFSHLEPTGGTLFTLERADRSICYLITKEYYYQKPTYSSLRESLEDMRDFLVSKSIPGVLMPKIGCGLDRLDWDKVVRIIEETFQSTPIEVIVCTL</sequence>
<dbReference type="PROSITE" id="PS51154">
    <property type="entry name" value="MACRO"/>
    <property type="match status" value="1"/>
</dbReference>
<dbReference type="PANTHER" id="PTHR12521:SF0">
    <property type="entry name" value="ADP-RIBOSE GLYCOHYDROLASE OARD1"/>
    <property type="match status" value="1"/>
</dbReference>
<name>A0AAF3FE02_9BILA</name>
<organism evidence="2 3">
    <name type="scientific">Mesorhabditis belari</name>
    <dbReference type="NCBI Taxonomy" id="2138241"/>
    <lineage>
        <taxon>Eukaryota</taxon>
        <taxon>Metazoa</taxon>
        <taxon>Ecdysozoa</taxon>
        <taxon>Nematoda</taxon>
        <taxon>Chromadorea</taxon>
        <taxon>Rhabditida</taxon>
        <taxon>Rhabditina</taxon>
        <taxon>Rhabditomorpha</taxon>
        <taxon>Rhabditoidea</taxon>
        <taxon>Rhabditidae</taxon>
        <taxon>Mesorhabditinae</taxon>
        <taxon>Mesorhabditis</taxon>
    </lineage>
</organism>
<keyword evidence="2" id="KW-1185">Reference proteome</keyword>
<dbReference type="Proteomes" id="UP000887575">
    <property type="component" value="Unassembled WGS sequence"/>
</dbReference>
<dbReference type="SUPFAM" id="SSF52949">
    <property type="entry name" value="Macro domain-like"/>
    <property type="match status" value="1"/>
</dbReference>
<dbReference type="AlphaFoldDB" id="A0AAF3FE02"/>
<dbReference type="WBParaSite" id="MBELARI_LOCUS5242">
    <property type="protein sequence ID" value="MBELARI_LOCUS5242"/>
    <property type="gene ID" value="MBELARI_LOCUS5242"/>
</dbReference>
<reference evidence="3" key="1">
    <citation type="submission" date="2024-02" db="UniProtKB">
        <authorList>
            <consortium name="WormBaseParasite"/>
        </authorList>
    </citation>
    <scope>IDENTIFICATION</scope>
</reference>
<evidence type="ECO:0000313" key="3">
    <source>
        <dbReference type="WBParaSite" id="MBELARI_LOCUS5242"/>
    </source>
</evidence>
<evidence type="ECO:0000259" key="1">
    <source>
        <dbReference type="PROSITE" id="PS51154"/>
    </source>
</evidence>
<dbReference type="InterPro" id="IPR002589">
    <property type="entry name" value="Macro_dom"/>
</dbReference>
<evidence type="ECO:0000313" key="2">
    <source>
        <dbReference type="Proteomes" id="UP000887575"/>
    </source>
</evidence>
<dbReference type="InterPro" id="IPR043472">
    <property type="entry name" value="Macro_dom-like"/>
</dbReference>
<dbReference type="InterPro" id="IPR050892">
    <property type="entry name" value="ADP-ribose_metab_enzymes"/>
</dbReference>
<dbReference type="Pfam" id="PF01661">
    <property type="entry name" value="Macro"/>
    <property type="match status" value="1"/>
</dbReference>
<dbReference type="Gene3D" id="3.40.220.10">
    <property type="entry name" value="Leucine Aminopeptidase, subunit E, domain 1"/>
    <property type="match status" value="1"/>
</dbReference>
<protein>
    <submittedName>
        <fullName evidence="3">Macro domain-containing protein</fullName>
    </submittedName>
</protein>
<dbReference type="PANTHER" id="PTHR12521">
    <property type="entry name" value="PROTEIN C6ORF130"/>
    <property type="match status" value="1"/>
</dbReference>
<dbReference type="CDD" id="cd02901">
    <property type="entry name" value="Macro_Poa1p-like"/>
    <property type="match status" value="1"/>
</dbReference>
<feature type="domain" description="Macro" evidence="1">
    <location>
        <begin position="1"/>
        <end position="165"/>
    </location>
</feature>
<accession>A0AAF3FE02</accession>
<proteinExistence type="predicted"/>